<evidence type="ECO:0000313" key="1">
    <source>
        <dbReference type="EMBL" id="VAW46921.1"/>
    </source>
</evidence>
<dbReference type="PROSITE" id="PS51257">
    <property type="entry name" value="PROKAR_LIPOPROTEIN"/>
    <property type="match status" value="1"/>
</dbReference>
<sequence length="428" mass="48476">MHYPIKYIILIVLFSLITAGCTLAPKGPITVELPQQGITAQNIGILVKNNDALSLRTALLYKQERNIPEAHIFYLDLPNKASMSPKQFDQLYQNLMSQVGDDIQAFVATWKAPYRVGCMSITSALAFGYDQKWCQPKKKGCFPTPNSPYFNSNSSAPWKDLDIRPTMLLTGQNYETIHALVQRGVQSDGTRPKGHAYLLQTKDRARSTRAGLFKRFATHYPSHPLLEIHFLDMRKQPIDYISLKDEVMFYQTGLKHVPDIFTNHYLPGAVADHLTSAGGNGLSEKGQMKAFRWLEAGATGSYGTVVEPCNFVQKFPNPEILIPRYLQGETLIEAYWKSVLQPSEGLFIGEPLAKPYDLFEIHRSDKTLTITTNRLNPNTPYQILEWRKGKQQFKPVKANFSVIPRDKTVTIHIPNATSSRYKVIEILR</sequence>
<proteinExistence type="predicted"/>
<dbReference type="NCBIfam" id="TIGR03790">
    <property type="entry name" value="TIGR03790 family protein"/>
    <property type="match status" value="1"/>
</dbReference>
<dbReference type="AlphaFoldDB" id="A0A3B0VV63"/>
<dbReference type="InterPro" id="IPR022265">
    <property type="entry name" value="CHP03790"/>
</dbReference>
<dbReference type="EMBL" id="UOFB01000165">
    <property type="protein sequence ID" value="VAW46921.1"/>
    <property type="molecule type" value="Genomic_DNA"/>
</dbReference>
<name>A0A3B0VV63_9ZZZZ</name>
<protein>
    <recommendedName>
        <fullName evidence="2">TIGR03790 family protein</fullName>
    </recommendedName>
</protein>
<organism evidence="1">
    <name type="scientific">hydrothermal vent metagenome</name>
    <dbReference type="NCBI Taxonomy" id="652676"/>
    <lineage>
        <taxon>unclassified sequences</taxon>
        <taxon>metagenomes</taxon>
        <taxon>ecological metagenomes</taxon>
    </lineage>
</organism>
<reference evidence="1" key="1">
    <citation type="submission" date="2018-06" db="EMBL/GenBank/DDBJ databases">
        <authorList>
            <person name="Zhirakovskaya E."/>
        </authorList>
    </citation>
    <scope>NUCLEOTIDE SEQUENCE</scope>
</reference>
<evidence type="ECO:0008006" key="2">
    <source>
        <dbReference type="Google" id="ProtNLM"/>
    </source>
</evidence>
<accession>A0A3B0VV63</accession>
<gene>
    <name evidence="1" type="ORF">MNBD_GAMMA04-2289</name>
</gene>